<gene>
    <name evidence="1" type="ORF">CKO40_07395</name>
</gene>
<accession>A0AAJ0U3E2</accession>
<reference evidence="1" key="1">
    <citation type="submission" date="2017-08" db="EMBL/GenBank/DDBJ databases">
        <authorList>
            <person name="Imhoff J.F."/>
            <person name="Rahn T."/>
            <person name="Kuenzel S."/>
            <person name="Neulinger S.C."/>
        </authorList>
    </citation>
    <scope>NUCLEOTIDE SEQUENCE</scope>
    <source>
        <strain evidence="1">DSM 11080</strain>
    </source>
</reference>
<dbReference type="EMBL" id="NRSJ01000009">
    <property type="protein sequence ID" value="MBK1704368.1"/>
    <property type="molecule type" value="Genomic_DNA"/>
</dbReference>
<name>A0AAJ0U3E2_9GAMM</name>
<proteinExistence type="predicted"/>
<evidence type="ECO:0000313" key="2">
    <source>
        <dbReference type="Proteomes" id="UP001296776"/>
    </source>
</evidence>
<sequence>MMQAVRLNAVLKDDHRLQLEVPEEIAVGPVEVIVLSERGADSKPEQSLGALFEAIDQMPGSRHSRDEIDRAIADESGKL</sequence>
<dbReference type="Proteomes" id="UP001296776">
    <property type="component" value="Unassembled WGS sequence"/>
</dbReference>
<organism evidence="1 2">
    <name type="scientific">Halochromatium glycolicum</name>
    <dbReference type="NCBI Taxonomy" id="85075"/>
    <lineage>
        <taxon>Bacteria</taxon>
        <taxon>Pseudomonadati</taxon>
        <taxon>Pseudomonadota</taxon>
        <taxon>Gammaproteobacteria</taxon>
        <taxon>Chromatiales</taxon>
        <taxon>Chromatiaceae</taxon>
        <taxon>Halochromatium</taxon>
    </lineage>
</organism>
<comment type="caution">
    <text evidence="1">The sequence shown here is derived from an EMBL/GenBank/DDBJ whole genome shotgun (WGS) entry which is preliminary data.</text>
</comment>
<protein>
    <submittedName>
        <fullName evidence="1">Uncharacterized protein</fullName>
    </submittedName>
</protein>
<dbReference type="AlphaFoldDB" id="A0AAJ0U3E2"/>
<reference evidence="1" key="2">
    <citation type="journal article" date="2020" name="Microorganisms">
        <title>Osmotic Adaptation and Compatible Solute Biosynthesis of Phototrophic Bacteria as Revealed from Genome Analyses.</title>
        <authorList>
            <person name="Imhoff J.F."/>
            <person name="Rahn T."/>
            <person name="Kunzel S."/>
            <person name="Keller A."/>
            <person name="Neulinger S.C."/>
        </authorList>
    </citation>
    <scope>NUCLEOTIDE SEQUENCE</scope>
    <source>
        <strain evidence="1">DSM 11080</strain>
    </source>
</reference>
<keyword evidence="2" id="KW-1185">Reference proteome</keyword>
<evidence type="ECO:0000313" key="1">
    <source>
        <dbReference type="EMBL" id="MBK1704368.1"/>
    </source>
</evidence>